<dbReference type="InterPro" id="IPR024688">
    <property type="entry name" value="Mac_dom"/>
</dbReference>
<dbReference type="InterPro" id="IPR039369">
    <property type="entry name" value="LacA-like"/>
</dbReference>
<keyword evidence="2 5" id="KW-0808">Transferase</keyword>
<name>A0A9D1GII2_9FIRM</name>
<sequence>MDNRTRRDKELPYISDESVMEEQKVCRRILQRLNTADWSDFEEIGRIIKELFGKSENAFVNPPFYCDYGSHIRVGKNFFANYNCTIIDVAEVTIGDNCQMAPNVAIYTAGHPIHPDSRNSQYEYGISVTIGDNVWIGGNTVILPGVHIGNNVVIGAGSVVTKDIPDWTVAVGNPCRVVKTITEADRKYYFKDREFDAEAWEHICSMREEQEKGE</sequence>
<evidence type="ECO:0000256" key="4">
    <source>
        <dbReference type="ARBA" id="ARBA00023315"/>
    </source>
</evidence>
<comment type="caution">
    <text evidence="7">The sequence shown here is derived from an EMBL/GenBank/DDBJ whole genome shotgun (WGS) entry which is preliminary data.</text>
</comment>
<dbReference type="EC" id="2.3.1.-" evidence="5"/>
<dbReference type="Gene3D" id="2.160.10.10">
    <property type="entry name" value="Hexapeptide repeat proteins"/>
    <property type="match status" value="1"/>
</dbReference>
<dbReference type="SUPFAM" id="SSF51161">
    <property type="entry name" value="Trimeric LpxA-like enzymes"/>
    <property type="match status" value="1"/>
</dbReference>
<proteinExistence type="inferred from homology"/>
<gene>
    <name evidence="7" type="ORF">IAB60_05855</name>
</gene>
<dbReference type="InterPro" id="IPR018357">
    <property type="entry name" value="Hexapep_transf_CS"/>
</dbReference>
<organism evidence="7 8">
    <name type="scientific">Candidatus Caccovicinus merdipullorum</name>
    <dbReference type="NCBI Taxonomy" id="2840724"/>
    <lineage>
        <taxon>Bacteria</taxon>
        <taxon>Bacillati</taxon>
        <taxon>Bacillota</taxon>
        <taxon>Clostridia</taxon>
        <taxon>Eubacteriales</taxon>
        <taxon>Candidatus Caccovicinus</taxon>
    </lineage>
</organism>
<protein>
    <recommendedName>
        <fullName evidence="5">Acetyltransferase</fullName>
        <ecNumber evidence="5">2.3.1.-</ecNumber>
    </recommendedName>
</protein>
<dbReference type="PROSITE" id="PS00101">
    <property type="entry name" value="HEXAPEP_TRANSFERASES"/>
    <property type="match status" value="1"/>
</dbReference>
<dbReference type="EMBL" id="DVKS01000097">
    <property type="protein sequence ID" value="HIT41610.1"/>
    <property type="molecule type" value="Genomic_DNA"/>
</dbReference>
<dbReference type="SMART" id="SM01266">
    <property type="entry name" value="Mac"/>
    <property type="match status" value="1"/>
</dbReference>
<dbReference type="CDD" id="cd03357">
    <property type="entry name" value="LbH_MAT_GAT"/>
    <property type="match status" value="1"/>
</dbReference>
<evidence type="ECO:0000313" key="8">
    <source>
        <dbReference type="Proteomes" id="UP000886860"/>
    </source>
</evidence>
<dbReference type="PANTHER" id="PTHR43017">
    <property type="entry name" value="GALACTOSIDE O-ACETYLTRANSFERASE"/>
    <property type="match status" value="1"/>
</dbReference>
<dbReference type="Pfam" id="PF00132">
    <property type="entry name" value="Hexapep"/>
    <property type="match status" value="1"/>
</dbReference>
<dbReference type="FunFam" id="2.160.10.10:FF:000025">
    <property type="entry name" value="Hexapeptide-repeat containing-acetyltransferase"/>
    <property type="match status" value="1"/>
</dbReference>
<evidence type="ECO:0000259" key="6">
    <source>
        <dbReference type="SMART" id="SM01266"/>
    </source>
</evidence>
<feature type="domain" description="Maltose/galactoside acetyltransferase" evidence="6">
    <location>
        <begin position="9"/>
        <end position="57"/>
    </location>
</feature>
<accession>A0A9D1GII2</accession>
<evidence type="ECO:0000256" key="3">
    <source>
        <dbReference type="ARBA" id="ARBA00022737"/>
    </source>
</evidence>
<dbReference type="AlphaFoldDB" id="A0A9D1GII2"/>
<evidence type="ECO:0000256" key="5">
    <source>
        <dbReference type="RuleBase" id="RU367021"/>
    </source>
</evidence>
<evidence type="ECO:0000313" key="7">
    <source>
        <dbReference type="EMBL" id="HIT41610.1"/>
    </source>
</evidence>
<dbReference type="GO" id="GO:0008870">
    <property type="term" value="F:galactoside O-acetyltransferase activity"/>
    <property type="evidence" value="ECO:0007669"/>
    <property type="project" value="TreeGrafter"/>
</dbReference>
<evidence type="ECO:0000256" key="2">
    <source>
        <dbReference type="ARBA" id="ARBA00022679"/>
    </source>
</evidence>
<keyword evidence="4 5" id="KW-0012">Acyltransferase</keyword>
<reference evidence="7" key="1">
    <citation type="submission" date="2020-10" db="EMBL/GenBank/DDBJ databases">
        <authorList>
            <person name="Gilroy R."/>
        </authorList>
    </citation>
    <scope>NUCLEOTIDE SEQUENCE</scope>
    <source>
        <strain evidence="7">CHK123-3438</strain>
    </source>
</reference>
<dbReference type="Pfam" id="PF12464">
    <property type="entry name" value="Mac"/>
    <property type="match status" value="1"/>
</dbReference>
<keyword evidence="3" id="KW-0677">Repeat</keyword>
<dbReference type="InterPro" id="IPR001451">
    <property type="entry name" value="Hexapep"/>
</dbReference>
<comment type="similarity">
    <text evidence="1 5">Belongs to the transferase hexapeptide repeat family.</text>
</comment>
<dbReference type="InterPro" id="IPR011004">
    <property type="entry name" value="Trimer_LpxA-like_sf"/>
</dbReference>
<evidence type="ECO:0000256" key="1">
    <source>
        <dbReference type="ARBA" id="ARBA00007274"/>
    </source>
</evidence>
<reference evidence="7" key="2">
    <citation type="journal article" date="2021" name="PeerJ">
        <title>Extensive microbial diversity within the chicken gut microbiome revealed by metagenomics and culture.</title>
        <authorList>
            <person name="Gilroy R."/>
            <person name="Ravi A."/>
            <person name="Getino M."/>
            <person name="Pursley I."/>
            <person name="Horton D.L."/>
            <person name="Alikhan N.F."/>
            <person name="Baker D."/>
            <person name="Gharbi K."/>
            <person name="Hall N."/>
            <person name="Watson M."/>
            <person name="Adriaenssens E.M."/>
            <person name="Foster-Nyarko E."/>
            <person name="Jarju S."/>
            <person name="Secka A."/>
            <person name="Antonio M."/>
            <person name="Oren A."/>
            <person name="Chaudhuri R.R."/>
            <person name="La Ragione R."/>
            <person name="Hildebrand F."/>
            <person name="Pallen M.J."/>
        </authorList>
    </citation>
    <scope>NUCLEOTIDE SEQUENCE</scope>
    <source>
        <strain evidence="7">CHK123-3438</strain>
    </source>
</reference>
<dbReference type="PANTHER" id="PTHR43017:SF1">
    <property type="entry name" value="ACETYLTRANSFERASE YJL218W-RELATED"/>
    <property type="match status" value="1"/>
</dbReference>
<dbReference type="Proteomes" id="UP000886860">
    <property type="component" value="Unassembled WGS sequence"/>
</dbReference>